<dbReference type="AlphaFoldDB" id="A0E585"/>
<proteinExistence type="predicted"/>
<evidence type="ECO:0000313" key="2">
    <source>
        <dbReference type="EMBL" id="CAK90452.1"/>
    </source>
</evidence>
<dbReference type="Proteomes" id="UP000000600">
    <property type="component" value="Unassembled WGS sequence"/>
</dbReference>
<accession>A0E585</accession>
<evidence type="ECO:0008006" key="4">
    <source>
        <dbReference type="Google" id="ProtNLM"/>
    </source>
</evidence>
<protein>
    <recommendedName>
        <fullName evidence="4">Mini antigen</fullName>
    </recommendedName>
</protein>
<dbReference type="InParanoid" id="A0E585"/>
<dbReference type="GeneID" id="5043634"/>
<feature type="signal peptide" evidence="1">
    <location>
        <begin position="1"/>
        <end position="18"/>
    </location>
</feature>
<sequence>MLFKILFTVTLSAFVVKGISFDSSKHCSCSLLTQADCTNQKSWCQWDPNDKECIDIYAICDSYTEAITCQQDLGCFWNKNLECAEFTSCSEYTDKQCPSGLCKVVNETCTTLQVEKCSSKTTKDECNESYDSMDSHCQWSKASTCDSLPNIPSCGGLADFEEQCLESGCYYENGNCREKKCSDFTQTQCFLTYVSGSGNQYTYCSWNTDTNKCVEGTDASKIAQSNCNTFTLHNYRWSEDQKLCVACDELDDNDLPNSYSIQLGVILLLLTFILH</sequence>
<dbReference type="OMA" id="PNDKECI"/>
<reference evidence="2 3" key="1">
    <citation type="journal article" date="2006" name="Nature">
        <title>Global trends of whole-genome duplications revealed by the ciliate Paramecium tetraurelia.</title>
        <authorList>
            <consortium name="Genoscope"/>
            <person name="Aury J.-M."/>
            <person name="Jaillon O."/>
            <person name="Duret L."/>
            <person name="Noel B."/>
            <person name="Jubin C."/>
            <person name="Porcel B.M."/>
            <person name="Segurens B."/>
            <person name="Daubin V."/>
            <person name="Anthouard V."/>
            <person name="Aiach N."/>
            <person name="Arnaiz O."/>
            <person name="Billaut A."/>
            <person name="Beisson J."/>
            <person name="Blanc I."/>
            <person name="Bouhouche K."/>
            <person name="Camara F."/>
            <person name="Duharcourt S."/>
            <person name="Guigo R."/>
            <person name="Gogendeau D."/>
            <person name="Katinka M."/>
            <person name="Keller A.-M."/>
            <person name="Kissmehl R."/>
            <person name="Klotz C."/>
            <person name="Koll F."/>
            <person name="Le Moue A."/>
            <person name="Lepere C."/>
            <person name="Malinsky S."/>
            <person name="Nowacki M."/>
            <person name="Nowak J.K."/>
            <person name="Plattner H."/>
            <person name="Poulain J."/>
            <person name="Ruiz F."/>
            <person name="Serrano V."/>
            <person name="Zagulski M."/>
            <person name="Dessen P."/>
            <person name="Betermier M."/>
            <person name="Weissenbach J."/>
            <person name="Scarpelli C."/>
            <person name="Schachter V."/>
            <person name="Sperling L."/>
            <person name="Meyer E."/>
            <person name="Cohen J."/>
            <person name="Wincker P."/>
        </authorList>
    </citation>
    <scope>NUCLEOTIDE SEQUENCE [LARGE SCALE GENOMIC DNA]</scope>
    <source>
        <strain evidence="2 3">Stock d4-2</strain>
    </source>
</reference>
<keyword evidence="3" id="KW-1185">Reference proteome</keyword>
<feature type="chain" id="PRO_5002624675" description="Mini antigen" evidence="1">
    <location>
        <begin position="19"/>
        <end position="275"/>
    </location>
</feature>
<keyword evidence="1" id="KW-0732">Signal</keyword>
<gene>
    <name evidence="2" type="ORF">GSPATT00023629001</name>
</gene>
<dbReference type="HOGENOM" id="CLU_077273_0_0_1"/>
<organism evidence="2 3">
    <name type="scientific">Paramecium tetraurelia</name>
    <dbReference type="NCBI Taxonomy" id="5888"/>
    <lineage>
        <taxon>Eukaryota</taxon>
        <taxon>Sar</taxon>
        <taxon>Alveolata</taxon>
        <taxon>Ciliophora</taxon>
        <taxon>Intramacronucleata</taxon>
        <taxon>Oligohymenophorea</taxon>
        <taxon>Peniculida</taxon>
        <taxon>Parameciidae</taxon>
        <taxon>Paramecium</taxon>
    </lineage>
</organism>
<dbReference type="EMBL" id="CT868659">
    <property type="protein sequence ID" value="CAK90452.1"/>
    <property type="molecule type" value="Genomic_DNA"/>
</dbReference>
<evidence type="ECO:0000313" key="3">
    <source>
        <dbReference type="Proteomes" id="UP000000600"/>
    </source>
</evidence>
<name>A0E585_PARTE</name>
<evidence type="ECO:0000256" key="1">
    <source>
        <dbReference type="SAM" id="SignalP"/>
    </source>
</evidence>
<dbReference type="RefSeq" id="XP_001457849.1">
    <property type="nucleotide sequence ID" value="XM_001457812.1"/>
</dbReference>
<dbReference type="OrthoDB" id="285118at2759"/>
<dbReference type="KEGG" id="ptm:GSPATT00023629001"/>